<reference evidence="1 2" key="1">
    <citation type="submission" date="2016-11" db="EMBL/GenBank/DDBJ databases">
        <authorList>
            <person name="Jaros S."/>
            <person name="Januszkiewicz K."/>
            <person name="Wedrychowicz H."/>
        </authorList>
    </citation>
    <scope>NUCLEOTIDE SEQUENCE [LARGE SCALE GENOMIC DNA]</scope>
    <source>
        <strain evidence="1 2">DSM 26910</strain>
    </source>
</reference>
<accession>A0A1M5BW96</accession>
<dbReference type="PROSITE" id="PS51257">
    <property type="entry name" value="PROKAR_LIPOPROTEIN"/>
    <property type="match status" value="1"/>
</dbReference>
<evidence type="ECO:0000313" key="1">
    <source>
        <dbReference type="EMBL" id="SHF46676.1"/>
    </source>
</evidence>
<sequence>MKNIVLLLAIAALFTASCGSKSKSKNENEVSTPQKTQAYLGLAEGGEWKWVTKKNGNEQWEYQGGEFKPVQALKVDEKHTDHSFDIQMEGPAWESDKIGYRIYLDWRNAIDIFGKKTEAPVLHRVGLDGFDSYHEIADWGVDVLKVGSSLGMGSVAFWNGEKAVRVEKTDSIKASVKNYAEKSAVSIDYFGWEINNTRTDLHTTLEIEADAYLTKYTIKSSEEMPNLATGIVVLPETERMIFEDIKPGWDCLATFGKQTLQQDLLGMCIFYKKEQLLEETNDGKSHVVVLKPTGKMLTYYFGAAWQQDASGVKSMDDFKALLKEQAGFIK</sequence>
<protein>
    <recommendedName>
        <fullName evidence="3">DUF4861 domain-containing protein</fullName>
    </recommendedName>
</protein>
<name>A0A1M5BW96_9BACT</name>
<keyword evidence="2" id="KW-1185">Reference proteome</keyword>
<evidence type="ECO:0000313" key="2">
    <source>
        <dbReference type="Proteomes" id="UP000184164"/>
    </source>
</evidence>
<dbReference type="InterPro" id="IPR032342">
    <property type="entry name" value="DUF4861"/>
</dbReference>
<dbReference type="OrthoDB" id="846806at2"/>
<gene>
    <name evidence="1" type="ORF">SAMN05444274_105331</name>
</gene>
<dbReference type="Proteomes" id="UP000184164">
    <property type="component" value="Unassembled WGS sequence"/>
</dbReference>
<dbReference type="Pfam" id="PF16153">
    <property type="entry name" value="DUF4861"/>
    <property type="match status" value="1"/>
</dbReference>
<proteinExistence type="predicted"/>
<dbReference type="RefSeq" id="WP_073002225.1">
    <property type="nucleotide sequence ID" value="NZ_FQUM01000005.1"/>
</dbReference>
<evidence type="ECO:0008006" key="3">
    <source>
        <dbReference type="Google" id="ProtNLM"/>
    </source>
</evidence>
<organism evidence="1 2">
    <name type="scientific">Mariniphaga anaerophila</name>
    <dbReference type="NCBI Taxonomy" id="1484053"/>
    <lineage>
        <taxon>Bacteria</taxon>
        <taxon>Pseudomonadati</taxon>
        <taxon>Bacteroidota</taxon>
        <taxon>Bacteroidia</taxon>
        <taxon>Marinilabiliales</taxon>
        <taxon>Prolixibacteraceae</taxon>
        <taxon>Mariniphaga</taxon>
    </lineage>
</organism>
<dbReference type="STRING" id="1484053.SAMN05444274_105331"/>
<dbReference type="AlphaFoldDB" id="A0A1M5BW96"/>
<dbReference type="EMBL" id="FQUM01000005">
    <property type="protein sequence ID" value="SHF46676.1"/>
    <property type="molecule type" value="Genomic_DNA"/>
</dbReference>